<proteinExistence type="predicted"/>
<keyword evidence="3" id="KW-1185">Reference proteome</keyword>
<dbReference type="RefSeq" id="WP_097646159.1">
    <property type="nucleotide sequence ID" value="NZ_NQWI01000242.1"/>
</dbReference>
<evidence type="ECO:0000313" key="3">
    <source>
        <dbReference type="Proteomes" id="UP000220527"/>
    </source>
</evidence>
<accession>A0A2A6RDG0</accession>
<dbReference type="InterPro" id="IPR016187">
    <property type="entry name" value="CTDL_fold"/>
</dbReference>
<dbReference type="EMBL" id="NQWI01000242">
    <property type="protein sequence ID" value="PDV99139.1"/>
    <property type="molecule type" value="Genomic_DNA"/>
</dbReference>
<dbReference type="Gene3D" id="3.90.1580.10">
    <property type="entry name" value="paralog of FGE (formylglycine-generating enzyme)"/>
    <property type="match status" value="1"/>
</dbReference>
<feature type="domain" description="Sulfatase-modifying factor enzyme-like" evidence="1">
    <location>
        <begin position="328"/>
        <end position="577"/>
    </location>
</feature>
<sequence length="589" mass="65624">MLPLRLPRTYYLQRAVASYERAGDARAAAAVLANFGTPEAHAEAAQRYLALDDLAAAGESFLAADDPERALACFQQAKLPERALACLERLGDLAAQGALLLELGHYDAALPRLTQALSQCEAEAEQVRLRFHIAQALGLEAGEAHYRAALAQLEQLPLHHTSVASWLALAAWGEAVGRHDRIQEGYAEALRQLAALQDWPRWESNALRYQAAAEAMGNHRLAQLLKAELAALSDPVTHTLPADPVTPLLTSGQWALALAELQPRAQQGDPNALLLLAVLVEGAARGHSLPIAPPLTQRLEAARLLAEVGDPRLLDPVHGDAPLGAYWCSIEPGPFWYGAYLEADQQERAYLSLQRAVMPYPYRIGRYPVTNAEYRHFIEAGGYQEPRWWTAHGWDYLQHHKWRAPHFWQDAAWNQPNQPVVGVTWWEAMAYCTWLTHVGHQHGWLPQIVTLRLPTSLEWERAARSDDQRRYPWGDQPAEPEHANYQATGIGRTTPVGCFPAGQAPSGALDLAGNVMEWLSTPVHKRYQPEPLADVSAGERVLLSWSHYGDHATQLNCGARSRFNPYYRYHLRGFRILWCHTISLADSRT</sequence>
<dbReference type="GO" id="GO:0120147">
    <property type="term" value="F:formylglycine-generating oxidase activity"/>
    <property type="evidence" value="ECO:0007669"/>
    <property type="project" value="TreeGrafter"/>
</dbReference>
<dbReference type="InterPro" id="IPR005532">
    <property type="entry name" value="SUMF_dom"/>
</dbReference>
<dbReference type="SUPFAM" id="SSF56436">
    <property type="entry name" value="C-type lectin-like"/>
    <property type="match status" value="1"/>
</dbReference>
<dbReference type="OrthoDB" id="9768004at2"/>
<gene>
    <name evidence="2" type="ORF">CJ255_21710</name>
</gene>
<dbReference type="PANTHER" id="PTHR23150:SF19">
    <property type="entry name" value="FORMYLGLYCINE-GENERATING ENZYME"/>
    <property type="match status" value="1"/>
</dbReference>
<dbReference type="InterPro" id="IPR051043">
    <property type="entry name" value="Sulfatase_Mod_Factor_Kinase"/>
</dbReference>
<evidence type="ECO:0000313" key="2">
    <source>
        <dbReference type="EMBL" id="PDV99139.1"/>
    </source>
</evidence>
<dbReference type="Pfam" id="PF03781">
    <property type="entry name" value="FGE-sulfatase"/>
    <property type="match status" value="1"/>
</dbReference>
<reference evidence="3" key="1">
    <citation type="submission" date="2017-08" db="EMBL/GenBank/DDBJ databases">
        <authorList>
            <person name="Grouzdev D.S."/>
            <person name="Gaisin V.A."/>
            <person name="Rysina M.S."/>
            <person name="Gorlenko V.M."/>
        </authorList>
    </citation>
    <scope>NUCLEOTIDE SEQUENCE [LARGE SCALE GENOMIC DNA]</scope>
    <source>
        <strain evidence="3">Kir15-3F</strain>
    </source>
</reference>
<comment type="caution">
    <text evidence="2">The sequence shown here is derived from an EMBL/GenBank/DDBJ whole genome shotgun (WGS) entry which is preliminary data.</text>
</comment>
<dbReference type="Proteomes" id="UP000220527">
    <property type="component" value="Unassembled WGS sequence"/>
</dbReference>
<dbReference type="InterPro" id="IPR042095">
    <property type="entry name" value="SUMF_sf"/>
</dbReference>
<protein>
    <recommendedName>
        <fullName evidence="1">Sulfatase-modifying factor enzyme-like domain-containing protein</fullName>
    </recommendedName>
</protein>
<name>A0A2A6RDG0_9CHLR</name>
<evidence type="ECO:0000259" key="1">
    <source>
        <dbReference type="Pfam" id="PF03781"/>
    </source>
</evidence>
<dbReference type="AlphaFoldDB" id="A0A2A6RDG0"/>
<organism evidence="2 3">
    <name type="scientific">Candidatus Viridilinea mediisalina</name>
    <dbReference type="NCBI Taxonomy" id="2024553"/>
    <lineage>
        <taxon>Bacteria</taxon>
        <taxon>Bacillati</taxon>
        <taxon>Chloroflexota</taxon>
        <taxon>Chloroflexia</taxon>
        <taxon>Chloroflexales</taxon>
        <taxon>Chloroflexineae</taxon>
        <taxon>Oscillochloridaceae</taxon>
        <taxon>Candidatus Viridilinea</taxon>
    </lineage>
</organism>
<dbReference type="PANTHER" id="PTHR23150">
    <property type="entry name" value="SULFATASE MODIFYING FACTOR 1, 2"/>
    <property type="match status" value="1"/>
</dbReference>